<evidence type="ECO:0000256" key="5">
    <source>
        <dbReference type="PROSITE-ProRule" id="PRU00479"/>
    </source>
</evidence>
<feature type="region of interest" description="Disordered" evidence="6">
    <location>
        <begin position="4547"/>
        <end position="4587"/>
    </location>
</feature>
<dbReference type="CDD" id="cd00603">
    <property type="entry name" value="IPT_PCSR"/>
    <property type="match status" value="6"/>
</dbReference>
<dbReference type="Pfam" id="PF00040">
    <property type="entry name" value="fn2"/>
    <property type="match status" value="2"/>
</dbReference>
<dbReference type="InterPro" id="IPR055401">
    <property type="entry name" value="CEMIP_beta-hel_dom"/>
</dbReference>
<evidence type="ECO:0000256" key="2">
    <source>
        <dbReference type="ARBA" id="ARBA00022737"/>
    </source>
</evidence>
<feature type="signal peptide" evidence="8">
    <location>
        <begin position="1"/>
        <end position="26"/>
    </location>
</feature>
<comment type="caution">
    <text evidence="5">Lacks conserved residue(s) required for the propagation of feature annotation.</text>
</comment>
<dbReference type="PANTHER" id="PTHR46769">
    <property type="entry name" value="POLYCYSTIC KIDNEY AND HEPATIC DISEASE 1 (AUTOSOMAL RECESSIVE)-LIKE 1"/>
    <property type="match status" value="1"/>
</dbReference>
<dbReference type="PROSITE" id="PS51484">
    <property type="entry name" value="G8"/>
    <property type="match status" value="2"/>
</dbReference>
<keyword evidence="1 8" id="KW-0732">Signal</keyword>
<keyword evidence="7" id="KW-0812">Transmembrane</keyword>
<dbReference type="SUPFAM" id="SSF81296">
    <property type="entry name" value="E set domains"/>
    <property type="match status" value="12"/>
</dbReference>
<evidence type="ECO:0000256" key="6">
    <source>
        <dbReference type="SAM" id="MobiDB-lite"/>
    </source>
</evidence>
<dbReference type="PANTHER" id="PTHR46769:SF2">
    <property type="entry name" value="FIBROCYSTIN-L ISOFORM 2 PRECURSOR-RELATED"/>
    <property type="match status" value="1"/>
</dbReference>
<proteinExistence type="predicted"/>
<evidence type="ECO:0000259" key="10">
    <source>
        <dbReference type="PROSITE" id="PS51484"/>
    </source>
</evidence>
<keyword evidence="4" id="KW-0325">Glycoprotein</keyword>
<evidence type="ECO:0000256" key="8">
    <source>
        <dbReference type="SAM" id="SignalP"/>
    </source>
</evidence>
<feature type="transmembrane region" description="Helical" evidence="7">
    <location>
        <begin position="4509"/>
        <end position="4532"/>
    </location>
</feature>
<dbReference type="Pfam" id="PF01833">
    <property type="entry name" value="TIG"/>
    <property type="match status" value="13"/>
</dbReference>
<dbReference type="Gene3D" id="2.10.10.10">
    <property type="entry name" value="Fibronectin, type II, collagen-binding"/>
    <property type="match status" value="3"/>
</dbReference>
<feature type="compositionally biased region" description="Polar residues" evidence="6">
    <location>
        <begin position="4547"/>
        <end position="4575"/>
    </location>
</feature>
<dbReference type="SMART" id="SM01225">
    <property type="entry name" value="G8"/>
    <property type="match status" value="2"/>
</dbReference>
<dbReference type="InterPro" id="IPR014756">
    <property type="entry name" value="Ig_E-set"/>
</dbReference>
<feature type="domain" description="Fibronectin type-II" evidence="9">
    <location>
        <begin position="53"/>
        <end position="104"/>
    </location>
</feature>
<evidence type="ECO:0000256" key="1">
    <source>
        <dbReference type="ARBA" id="ARBA00022729"/>
    </source>
</evidence>
<dbReference type="Gene3D" id="2.60.40.420">
    <property type="entry name" value="Cupredoxins - blue copper proteins"/>
    <property type="match status" value="1"/>
</dbReference>
<sequence length="4610" mass="495587">MMEGEMKFVIVSIIVMILMMMESINGQTCFNMWDPIFEANFDNPPTMCPVSTTSGASCVFPFVYDGITYVNCTIQGPNNADFEPQCATAVDSNNVPITWSNCIVPTDAVIFYATVRKNGPWTQNTGSLQGGTMLWIYGARFAPNGFSTTPSTSTTNTVQLVDGYSVYDCEMHIDKITSTQLTCYAPVIPEGLYQIRVYVNDNLIPLYQYTNKTQATFAAVPSATPIISNIMPQTGTPQTLISLSGIFQTACISRDIVGCSDDNNPLISRTYVGGHLCNLINPITGANYSVVTDTYLQCFFEGTEVGLFNISVLVTNQYGRTLVNSNLYRISANEKLYNFQSYAVISSVSPTSGSTQGGTILTITGNFFSTNVAYPLIVNVGGQPCTILFTNLTIIQCQIPSITVPSSRGLELYHDSVAYTQATLSSTNPPSPSSAATHMSIDDASYVSNSSSDETVWIIGFVRISKTAIFTFSLQTNGNGALFLSTDDDPSNKILIVDPPSYNQSGDIVLQNNTNYYIFCVASRTGGYLNVSIQGRMHETTLTATTSSMVLNEIQRIDVNANVVSERQILVYTTNSNGNGTSEVQSVQVDNSIFQIGFRGAYTALLNGQPTPEVVQTALNDLPTIYPLSVTVTATSTLYIITFPPEMDNVPLLTCISTSTNPPNVTEIVQGVASGSQIAFEFDGQLTEYIDFTNNSISSSKLQSIFNEVFSIQCPISLNNIEATTSIVYLEDFETNCYYDETNIELNAFCGQCSQVTNVVVNGNTQIGNYLCFAYKLSHDYVIELDLAIQMNGDTIDTYYPTIPLSLNADQNWHYICINILSELTSQSSSYNSPSLVITYATLDRNILNSITIDTVTIRTSLPNGYEDVSSYPIDQSASSSCVFPFYYNGQQYSKCILNPNNNLPICADASNQTYECSSSSIEGVRRLYPKHQLVYNTLKVVYTSNNNTIDVSYRYSDCFRPALIVSYPISSTTITRLSQPSISASGTFDLVFNAQTYPSIPVNITAADLANRLQLSSDFGFLNVTRLGYCTGYSYLIEWIANGGQKTDISITNAGSVAPVGTTVTASVVQHGGVLYSPLPGDLTCTYHTVPQVEVFVGGYPSLCSDNTCDFQWLSSQTPTISSVTQNGMSLTITGTGFSTILSSNTVLIGTSGSCTVLSATTTSISCTISNAPSGIYTVGINVTGKGYALESTSFTVTIPLQITSISPSSGGAGGGYTLTVTGTGFSQNAVVTVDNNICSNPIITNFSIITCIVPATTAINNIQVIVSVVDGTSVVNGPSLFTYNVNNTPTITSLSSSVVRVAGEQLTIIGTLFGTNSISVLIGNSTATIVSSSNTQIVVILPSLPAGIYPVYVSTINGYARPSTQIEYRFYVQSVSPQVGSLYGGTDVYVQGQGFDNSTTVNFTNDASEIPCNVVSVQSTQIHCVTTAAAPQLIITSNGIDPINGAGFAWLPQYATVQQGANVTWQWGLSALLSSITYKVQQLPNGYATNALSGGFDSGNASTSGSFSYQFLTLGNYYYWSTPVDSTGLISLRGVITVVAAEPQTLTVEVTSNSFTAQSCVFPFTFNGTNYTSCTTIDDTQLWCSPSAIYTGQRLYCTPTNSIPVSSCSSSTVLNPSTCSQTVPTSSPLEFLFTPCTIGSVTSISPLVGSAGTSITITGTGFSSTACENIVEIGLSYTCPIISATSTQIICEIATGSLLNGKTNQSIQVAHDQQGYLINDGALQFQFKAIIDSISPTQGSTAGGTLVTIYGDGFVPADTRVIVGDTEYTSIASITYSQITFTTLPLTIPAYLDQDIPITILVGTNTVICSPISCTFRWSSSVTPYINSVSPTSITGPATLTLTGENLEASNSATISNTYVTINNHICNVTSIINSTIICQVDSIEAGTYTVIASISGVGNVISSASVTSVASLTSESPTNIGIYGGALVTILGNGFSNTSSVKIGSNPCTIVSISTSQIVCTAPAQNTNPLSSLVNVTSNSVRFPSTLYISYSSSITPIVSSISPTSGSISQVLTITGSNFVNGQTNVFVGGVTCTINSISSTSITCTVGSIPAGYQSVIVQIPSVGTSNSNIQFLSSLSVNNVVPNQGSYGGGQLVTITGNGFNGSAVDVTICNQPCQTVTVLSNTILTCETPSATVSSSDTTCTLIVTVNGLSQNSVFTYQNSLTSTVISVSPTRGGTGGGTTLTITGTNFPNSINDVSVSIAGVSCSVQTISSTTITCFTGSYAQTTVEATVIVSVTNAGNAISSAQFQYIDLWSSSWTWGGEAPPEAGTIVVIDNGKTVYFDTITPIITAIIIDNASLIFDDNQDVALNVKYILVVNGGHFQVGTESNPFQHNAIITMYGQLRSIELPIYGAKVLALRDGIVDMHGKDVGQTWTRLSSTATMGSSQISLQIPVNWGINDSIVIATTGNYESQGESEVRTIVGISSNRLTLTLDSPLNYTHLGITKTVGTTTVDIRAEVGLLSHNILFQGSVEQTWDQTIPACPDGFDPGEFATMTCFLGRYGEEIGSDQFGATIMASASNSSSTGDQPAILRLSNIEVFNAGQAFRLGRYPVHFHMNGNMSLSYVKSSAIHQTFNRAINIHASNYLTIQNNVVYDIMGGAMFLEDGVEIGNIFDGNLAVFVQTSSSLLNEDVTPAAIWVTNPNNIVINNAAAGGTHFGYWYRMLETPDGPSFSTFPDFCPFRQPFGRFYNNSVHSVGRIGVWIFPEYSPTVAGSCSNDAPYQAVFEKVTTWGNARGFEWVMSSTIQIKGAIAFDNVEAGLSCVSAINDQATNLPNLQATFYNISAGSSVINSLIVGDSGTSSSSIVPSDGGLIVMWDRGLRVQNVTFINFPDPDTQAIRGPIIEGRCVVGCGGWLTKFSQLNFINVLNRGQFRWSYDGIYQDEDGTLGNIPGATIMPPDGLWNTSNACTPTPHFVNSITCPGSLGNFLRFSFNQANLDQNGETLFIYDSSNHVTNVPSLQKRLTHPNGYMMVLQSKQTYTFEFENENSTTNLSYTGVVYSLSPGDYLIIQQKMDYMPDQVNTISSSSMVTQSSTPLSGLTSNNGDWYYDNDTSLFSYIVKNPSTNVLQTDVSLYLSAIKCRYPNCVYPISPGLTLPATARPSTALYWSNDSDWSFATQGYGGYGSIKPGNGTDIYIPSDIWLVVDYPLPTILSLRIDGVLEFEQGMNNILNVNSILINGGQLIVGWPNDPLTSNVDIVIQGDASVNVLLPNDGGSIGPKVIGVLGGLDLHGLPRNVSWTRLGATALSNQNTIVLSEPVDWNVGDEIILTTTDNSLSHTERHTIETISSNQLVITTVLALNYTHIVINEVYPNGRIVHIAGAVGLLTRNVRVINRSPASELFGFRIYISDYATNIWNPSSSEYLYTYYKGFARISDTHFIGYGQFVDAPDEDKREGIHMYDLGDWNASRPTYVDSCSFDGGSYSAIGIWNTSGVPITNNVVYNTYQSGIVTAGQNTIIDGNLVVTVYWSGTAEPSTASLDINYDGAIMSRDGISVVMTNNFVAGVERIGYRVQGDACPNTTVSSNITNHYANNEVHCAMAGVAIWPTDPGFGYDTECVLFSGFTTYKSWYYGLYINTDRNIIVDSCTVVDGSVGILTFVIGPSPLTHMPGNNSIVIQNSLVIGSITPDDCDDVLDTTSNNVIYAATAIPSVSATSTDTDPGGRSGIVFPFISGGDNMMPRHPWTNIDAYPCINGIMKIINVTFTHFNDICSRRDIAIQVAQHDDDGQFPVVTSLMSLYNVSQGNIIFNGRPNLDVVDPSDCVDMDCDGLKKNLLIDTDGTLVGQPSSIISQAGYDWGDQAHGVGDYRIPEAALSNSNGQMININTTYPYRGISLDSTCVYQSSWQMYLCRNRPQYRMLIIESMDSDTETRRLSPIAVMSDNGYIDLLNGPQDHGWCDGYTCQKRISTFMSLIESQHQYNIYLSSTPPNQIRFRILNSDATIVNSIALYYNSIQQIDVYANGIYVYPANRNPSYQNTLMLTDQPTTLSYSLPAGSNYFNRTTQMASFIIDGVTVIDLKISQLLVLSFNLPAVSVSTFYSSNLVANLAALLGVSSDMIRSVNIVSANNNTRVYRRQISSVVLRIELRFEPATNINMDTSNQTEALSNITASIISRYQSNDLQTSWLNYPSLGSVVPTGLNVQEPLNESSVPLSTIDRIALITPPTLCREQSPCDIQPVLVAYDSSGNIINKLGSIDQPWQIQATIIGQPNMVLIGAIANYSNGHTQFTSFAFPYMGTYQVQFSFVLSNGLSSSFVTTSSLIINSPSVSVTRATLSGTQINPISVVSINETFNISVVIVDRISLYPISNITWRNLIWSASISLYELSEYNPQGSLIKSSSSMIIIDTNTGIITGTNLAINQTGMYILNIIVTSANGEYSFEITTSGILVKQINSILIVDVGTPVSYIRFTGDFDMLNSTGMLEIKRAIIYNYLISIRLPIISDSTIYKGSVMSSFVVDSVPENASYAVQQAQSNNQPISDLVTTELVINSQSFIIPSSGSSTSKTGLIVGLTVGLAAGLGVILAVIYASYKFNKRFKHRRLINDTEMNNRSNGPENDSLTSPETSGLQSTPISNPALPTETTRVPSAVSVTTLNVTETIKSMTPVQHI</sequence>
<dbReference type="Pfam" id="PF10162">
    <property type="entry name" value="G8"/>
    <property type="match status" value="2"/>
</dbReference>
<feature type="domain" description="G8" evidence="10">
    <location>
        <begin position="3124"/>
        <end position="3249"/>
    </location>
</feature>
<dbReference type="InterPro" id="IPR000562">
    <property type="entry name" value="FN_type2_dom"/>
</dbReference>
<keyword evidence="7" id="KW-0472">Membrane</keyword>
<dbReference type="Proteomes" id="UP000663877">
    <property type="component" value="Unassembled WGS sequence"/>
</dbReference>
<dbReference type="SMART" id="SM00429">
    <property type="entry name" value="IPT"/>
    <property type="match status" value="11"/>
</dbReference>
<dbReference type="InterPro" id="IPR052387">
    <property type="entry name" value="Fibrocystin"/>
</dbReference>
<feature type="chain" id="PRO_5032959771" evidence="8">
    <location>
        <begin position="27"/>
        <end position="4610"/>
    </location>
</feature>
<comment type="caution">
    <text evidence="11">The sequence shown here is derived from an EMBL/GenBank/DDBJ whole genome shotgun (WGS) entry which is preliminary data.</text>
</comment>
<feature type="domain" description="Fibronectin type-II" evidence="9">
    <location>
        <begin position="1557"/>
        <end position="1601"/>
    </location>
</feature>
<dbReference type="SMART" id="SM00059">
    <property type="entry name" value="FN2"/>
    <property type="match status" value="2"/>
</dbReference>
<dbReference type="PROSITE" id="PS51092">
    <property type="entry name" value="FN2_2"/>
    <property type="match status" value="2"/>
</dbReference>
<accession>A0A814PN11</accession>
<dbReference type="SUPFAM" id="SSF57440">
    <property type="entry name" value="Kringle-like"/>
    <property type="match status" value="2"/>
</dbReference>
<evidence type="ECO:0000313" key="12">
    <source>
        <dbReference type="Proteomes" id="UP000663877"/>
    </source>
</evidence>
<dbReference type="Gene3D" id="2.60.40.10">
    <property type="entry name" value="Immunoglobulins"/>
    <property type="match status" value="12"/>
</dbReference>
<dbReference type="EMBL" id="CAJNOI010000131">
    <property type="protein sequence ID" value="CAF1108243.1"/>
    <property type="molecule type" value="Genomic_DNA"/>
</dbReference>
<dbReference type="InterPro" id="IPR013806">
    <property type="entry name" value="Kringle-like"/>
</dbReference>
<name>A0A814PN11_9BILA</name>
<organism evidence="11 12">
    <name type="scientific">Adineta steineri</name>
    <dbReference type="NCBI Taxonomy" id="433720"/>
    <lineage>
        <taxon>Eukaryota</taxon>
        <taxon>Metazoa</taxon>
        <taxon>Spiralia</taxon>
        <taxon>Gnathifera</taxon>
        <taxon>Rotifera</taxon>
        <taxon>Eurotatoria</taxon>
        <taxon>Bdelloidea</taxon>
        <taxon>Adinetida</taxon>
        <taxon>Adinetidae</taxon>
        <taxon>Adineta</taxon>
    </lineage>
</organism>
<feature type="domain" description="G8" evidence="10">
    <location>
        <begin position="2263"/>
        <end position="2384"/>
    </location>
</feature>
<keyword evidence="3" id="KW-1015">Disulfide bond</keyword>
<evidence type="ECO:0000256" key="7">
    <source>
        <dbReference type="SAM" id="Phobius"/>
    </source>
</evidence>
<dbReference type="InterPro" id="IPR019316">
    <property type="entry name" value="G8_domain"/>
</dbReference>
<keyword evidence="2" id="KW-0677">Repeat</keyword>
<evidence type="ECO:0000313" key="11">
    <source>
        <dbReference type="EMBL" id="CAF1108243.1"/>
    </source>
</evidence>
<evidence type="ECO:0000256" key="3">
    <source>
        <dbReference type="ARBA" id="ARBA00023157"/>
    </source>
</evidence>
<dbReference type="InterPro" id="IPR013783">
    <property type="entry name" value="Ig-like_fold"/>
</dbReference>
<dbReference type="InterPro" id="IPR002909">
    <property type="entry name" value="IPT_dom"/>
</dbReference>
<gene>
    <name evidence="11" type="ORF">BJG266_LOCUS21746</name>
</gene>
<evidence type="ECO:0000259" key="9">
    <source>
        <dbReference type="PROSITE" id="PS51092"/>
    </source>
</evidence>
<protein>
    <submittedName>
        <fullName evidence="11">Uncharacterized protein</fullName>
    </submittedName>
</protein>
<evidence type="ECO:0000256" key="4">
    <source>
        <dbReference type="ARBA" id="ARBA00023180"/>
    </source>
</evidence>
<keyword evidence="7" id="KW-1133">Transmembrane helix</keyword>
<dbReference type="InterPro" id="IPR006626">
    <property type="entry name" value="PbH1"/>
</dbReference>
<reference evidence="11" key="1">
    <citation type="submission" date="2021-02" db="EMBL/GenBank/DDBJ databases">
        <authorList>
            <person name="Nowell W R."/>
        </authorList>
    </citation>
    <scope>NUCLEOTIDE SEQUENCE</scope>
</reference>
<dbReference type="Pfam" id="PF24606">
    <property type="entry name" value="CEMIP_beta-hel"/>
    <property type="match status" value="1"/>
</dbReference>
<dbReference type="InterPro" id="IPR008972">
    <property type="entry name" value="Cupredoxin"/>
</dbReference>
<dbReference type="InterPro" id="IPR036943">
    <property type="entry name" value="FN_type2_sf"/>
</dbReference>
<dbReference type="CDD" id="cd00102">
    <property type="entry name" value="IPT"/>
    <property type="match status" value="3"/>
</dbReference>
<dbReference type="SMART" id="SM00710">
    <property type="entry name" value="PbH1"/>
    <property type="match status" value="12"/>
</dbReference>